<keyword evidence="3 4" id="KW-0012">Acyltransferase</keyword>
<dbReference type="GO" id="GO:0046677">
    <property type="term" value="P:response to antibiotic"/>
    <property type="evidence" value="ECO:0007669"/>
    <property type="project" value="UniProtKB-KW"/>
</dbReference>
<dbReference type="Pfam" id="PF17032">
    <property type="entry name" value="Zn_ribbon_15"/>
    <property type="match status" value="1"/>
</dbReference>
<dbReference type="GO" id="GO:0046353">
    <property type="term" value="F:aminoglycoside 3-N-acetyltransferase activity"/>
    <property type="evidence" value="ECO:0007669"/>
    <property type="project" value="UniProtKB-EC"/>
</dbReference>
<dbReference type="RefSeq" id="WP_212698400.1">
    <property type="nucleotide sequence ID" value="NZ_CP058649.1"/>
</dbReference>
<keyword evidence="8" id="KW-1185">Reference proteome</keyword>
<evidence type="ECO:0000256" key="1">
    <source>
        <dbReference type="ARBA" id="ARBA00006383"/>
    </source>
</evidence>
<dbReference type="InterPro" id="IPR003679">
    <property type="entry name" value="Amioglycoside_AcTrfase"/>
</dbReference>
<dbReference type="Pfam" id="PF02522">
    <property type="entry name" value="Antibiotic_NAT"/>
    <property type="match status" value="1"/>
</dbReference>
<evidence type="ECO:0000256" key="4">
    <source>
        <dbReference type="RuleBase" id="RU365031"/>
    </source>
</evidence>
<evidence type="ECO:0000313" key="7">
    <source>
        <dbReference type="EMBL" id="QUI22905.1"/>
    </source>
</evidence>
<dbReference type="AlphaFoldDB" id="A0A8J8MJM9"/>
<keyword evidence="2 4" id="KW-0808">Transferase</keyword>
<comment type="similarity">
    <text evidence="1 4">Belongs to the antibiotic N-acetyltransferase family.</text>
</comment>
<dbReference type="PANTHER" id="PTHR11104">
    <property type="entry name" value="AMINOGLYCOSIDE N3-ACETYLTRANSFERASE"/>
    <property type="match status" value="1"/>
</dbReference>
<evidence type="ECO:0000256" key="3">
    <source>
        <dbReference type="ARBA" id="ARBA00023315"/>
    </source>
</evidence>
<evidence type="ECO:0000259" key="6">
    <source>
        <dbReference type="Pfam" id="PF17032"/>
    </source>
</evidence>
<comment type="catalytic activity">
    <reaction evidence="4">
        <text>a 2-deoxystreptamine antibiotic + acetyl-CoA = an N(3)-acetyl-2-deoxystreptamine antibiotic + CoA + H(+)</text>
        <dbReference type="Rhea" id="RHEA:12665"/>
        <dbReference type="ChEBI" id="CHEBI:15378"/>
        <dbReference type="ChEBI" id="CHEBI:57287"/>
        <dbReference type="ChEBI" id="CHEBI:57288"/>
        <dbReference type="ChEBI" id="CHEBI:57921"/>
        <dbReference type="ChEBI" id="CHEBI:77452"/>
        <dbReference type="EC" id="2.3.1.81"/>
    </reaction>
</comment>
<dbReference type="Proteomes" id="UP000683246">
    <property type="component" value="Chromosome"/>
</dbReference>
<reference evidence="7" key="1">
    <citation type="submission" date="2020-07" db="EMBL/GenBank/DDBJ databases">
        <title>Vallitalea pronyensis genome.</title>
        <authorList>
            <person name="Postec A."/>
        </authorList>
    </citation>
    <scope>NUCLEOTIDE SEQUENCE</scope>
    <source>
        <strain evidence="7">FatNI3</strain>
    </source>
</reference>
<evidence type="ECO:0000313" key="8">
    <source>
        <dbReference type="Proteomes" id="UP000683246"/>
    </source>
</evidence>
<feature type="domain" description="Zinc-ribbon 15" evidence="6">
    <location>
        <begin position="21"/>
        <end position="63"/>
    </location>
</feature>
<dbReference type="PANTHER" id="PTHR11104:SF0">
    <property type="entry name" value="SPBETA PROPHAGE-DERIVED AMINOGLYCOSIDE N(3')-ACETYLTRANSFERASE-LIKE PROTEIN YOKD"/>
    <property type="match status" value="1"/>
</dbReference>
<dbReference type="SUPFAM" id="SSF110710">
    <property type="entry name" value="TTHA0583/YokD-like"/>
    <property type="match status" value="1"/>
</dbReference>
<feature type="region of interest" description="Disordered" evidence="5">
    <location>
        <begin position="115"/>
        <end position="141"/>
    </location>
</feature>
<protein>
    <recommendedName>
        <fullName evidence="4">Aminoglycoside N(3)-acetyltransferase</fullName>
        <ecNumber evidence="4">2.3.1.-</ecNumber>
    </recommendedName>
</protein>
<organism evidence="7 8">
    <name type="scientific">Vallitalea pronyensis</name>
    <dbReference type="NCBI Taxonomy" id="1348613"/>
    <lineage>
        <taxon>Bacteria</taxon>
        <taxon>Bacillati</taxon>
        <taxon>Bacillota</taxon>
        <taxon>Clostridia</taxon>
        <taxon>Lachnospirales</taxon>
        <taxon>Vallitaleaceae</taxon>
        <taxon>Vallitalea</taxon>
    </lineage>
</organism>
<feature type="compositionally biased region" description="Basic and acidic residues" evidence="5">
    <location>
        <begin position="115"/>
        <end position="129"/>
    </location>
</feature>
<accession>A0A8J8MJM9</accession>
<proteinExistence type="inferred from homology"/>
<gene>
    <name evidence="7" type="ORF">HZI73_11670</name>
</gene>
<keyword evidence="4" id="KW-0046">Antibiotic resistance</keyword>
<evidence type="ECO:0000256" key="5">
    <source>
        <dbReference type="SAM" id="MobiDB-lite"/>
    </source>
</evidence>
<evidence type="ECO:0000256" key="2">
    <source>
        <dbReference type="ARBA" id="ARBA00022679"/>
    </source>
</evidence>
<sequence>MLIFGWGLKTVKRYGMLSHQMCQTCHTESGWQLVKVTTWFTLFFIPVMPVSIKRMLICTKCNAGRIIKKELFNQLVEKVQQGGSPEAPQDTSYQNMTDTQKNYLQEMEAYRNKQENELNKKTESKKARTQETLIQQSSHPMTRTKIGEQLRAMGLREGMTVIVHSAMSKIGWISGGPIAVIQGLMDAVTEEGTIVMPAHTADYSDPTHWESPPIPKDWIAPVKDSMPAFDKRYTPTCGMGIIPELFRNYPGVLRSDHPQVSFAAWGKHAQTIVDNHELDYGLGDTSPLAKVYDLGGKVLLLGVSNDRNTSLHLAEYRIGKREEIENTSPMQVGQETKWVGYKDIDLNVNDFNLIGKAMEEAGKIAVGHIGQAKTLLMDQRDAVDFACHWMEENR</sequence>
<dbReference type="EC" id="2.3.1.-" evidence="4"/>
<name>A0A8J8MJM9_9FIRM</name>
<dbReference type="KEGG" id="vpy:HZI73_11670"/>
<dbReference type="InterPro" id="IPR031493">
    <property type="entry name" value="Zinc_ribbon_15"/>
</dbReference>
<dbReference type="EMBL" id="CP058649">
    <property type="protein sequence ID" value="QUI22905.1"/>
    <property type="molecule type" value="Genomic_DNA"/>
</dbReference>
<feature type="compositionally biased region" description="Polar residues" evidence="5">
    <location>
        <begin position="130"/>
        <end position="141"/>
    </location>
</feature>
<dbReference type="InterPro" id="IPR028345">
    <property type="entry name" value="Antibiotic_NAT-like"/>
</dbReference>